<dbReference type="PANTHER" id="PTHR24305">
    <property type="entry name" value="CYTOCHROME P450"/>
    <property type="match status" value="1"/>
</dbReference>
<dbReference type="PANTHER" id="PTHR24305:SF190">
    <property type="entry name" value="P450, PUTATIVE (EUROFUNG)-RELATED"/>
    <property type="match status" value="1"/>
</dbReference>
<evidence type="ECO:0000256" key="1">
    <source>
        <dbReference type="ARBA" id="ARBA00001971"/>
    </source>
</evidence>
<dbReference type="PROSITE" id="PS00086">
    <property type="entry name" value="CYTOCHROME_P450"/>
    <property type="match status" value="1"/>
</dbReference>
<dbReference type="PRINTS" id="PR00463">
    <property type="entry name" value="EP450I"/>
</dbReference>
<dbReference type="SUPFAM" id="SSF48264">
    <property type="entry name" value="Cytochrome P450"/>
    <property type="match status" value="1"/>
</dbReference>
<gene>
    <name evidence="7" type="ORF">BJX66DRAFT_349408</name>
</gene>
<dbReference type="Proteomes" id="UP001610563">
    <property type="component" value="Unassembled WGS sequence"/>
</dbReference>
<sequence length="445" mass="50019">MQLLALCTVVIIASFVARRVFRVLVDPLQSIPGPSLARWTRLWELREVRRGYFEKTNIRLHQCYGSIVRTAPSTYSISDPDAIRLIYGAGSAFTKAPFYYAFGNPDKPRSDLFSELSNPRHAMKRKKVTSLYSMSALVNYEATIDKVTEELCQRMNTFCSTGEAFDFVSWMQFYAFDVIGAITVGDSFGFLQAGSDWNGILRAIHESMVYGSVIGLIPELHSILSKITQTLQIQIPFDLVSSYIVDDVDVFNSLGANIAAGSDTTAISLSSFFYYILRSPGAFIKLREEIDSVMRGKANGEPLNYNESRQMVYMQACIKEALRLHPATGYPLLRVVPKGGVSLAGQFFPEGDIFGPDPASFRPERWLGPKDAVAIMSNHLLTFGAGSRTCIGKNISLLEMSKLIPQIMRRFDIELDQPECDWKTSTAWFVKQEFRCLVKKRMDLQ</sequence>
<evidence type="ECO:0000313" key="7">
    <source>
        <dbReference type="EMBL" id="KAL2783462.1"/>
    </source>
</evidence>
<dbReference type="EMBL" id="JBFTWV010000234">
    <property type="protein sequence ID" value="KAL2783462.1"/>
    <property type="molecule type" value="Genomic_DNA"/>
</dbReference>
<dbReference type="Pfam" id="PF00067">
    <property type="entry name" value="p450"/>
    <property type="match status" value="2"/>
</dbReference>
<dbReference type="InterPro" id="IPR002401">
    <property type="entry name" value="Cyt_P450_E_grp-I"/>
</dbReference>
<comment type="caution">
    <text evidence="7">The sequence shown here is derived from an EMBL/GenBank/DDBJ whole genome shotgun (WGS) entry which is preliminary data.</text>
</comment>
<keyword evidence="5 6" id="KW-0408">Iron</keyword>
<evidence type="ECO:0000256" key="2">
    <source>
        <dbReference type="ARBA" id="ARBA00010617"/>
    </source>
</evidence>
<dbReference type="InterPro" id="IPR050121">
    <property type="entry name" value="Cytochrome_P450_monoxygenase"/>
</dbReference>
<evidence type="ECO:0000313" key="8">
    <source>
        <dbReference type="Proteomes" id="UP001610563"/>
    </source>
</evidence>
<evidence type="ECO:0000256" key="5">
    <source>
        <dbReference type="ARBA" id="ARBA00023004"/>
    </source>
</evidence>
<dbReference type="PRINTS" id="PR00385">
    <property type="entry name" value="P450"/>
</dbReference>
<keyword evidence="8" id="KW-1185">Reference proteome</keyword>
<keyword evidence="6" id="KW-0503">Monooxygenase</keyword>
<dbReference type="Gene3D" id="1.10.630.10">
    <property type="entry name" value="Cytochrome P450"/>
    <property type="match status" value="1"/>
</dbReference>
<dbReference type="InterPro" id="IPR017972">
    <property type="entry name" value="Cyt_P450_CS"/>
</dbReference>
<dbReference type="CDD" id="cd11060">
    <property type="entry name" value="CYP57A1-like"/>
    <property type="match status" value="1"/>
</dbReference>
<dbReference type="InterPro" id="IPR036396">
    <property type="entry name" value="Cyt_P450_sf"/>
</dbReference>
<evidence type="ECO:0000256" key="6">
    <source>
        <dbReference type="RuleBase" id="RU000461"/>
    </source>
</evidence>
<evidence type="ECO:0000256" key="3">
    <source>
        <dbReference type="ARBA" id="ARBA00022723"/>
    </source>
</evidence>
<organism evidence="7 8">
    <name type="scientific">Aspergillus keveii</name>
    <dbReference type="NCBI Taxonomy" id="714993"/>
    <lineage>
        <taxon>Eukaryota</taxon>
        <taxon>Fungi</taxon>
        <taxon>Dikarya</taxon>
        <taxon>Ascomycota</taxon>
        <taxon>Pezizomycotina</taxon>
        <taxon>Eurotiomycetes</taxon>
        <taxon>Eurotiomycetidae</taxon>
        <taxon>Eurotiales</taxon>
        <taxon>Aspergillaceae</taxon>
        <taxon>Aspergillus</taxon>
        <taxon>Aspergillus subgen. Nidulantes</taxon>
    </lineage>
</organism>
<protein>
    <submittedName>
        <fullName evidence="7">Cytochrome P450</fullName>
    </submittedName>
</protein>
<keyword evidence="6" id="KW-0349">Heme</keyword>
<evidence type="ECO:0000256" key="4">
    <source>
        <dbReference type="ARBA" id="ARBA00023002"/>
    </source>
</evidence>
<reference evidence="7 8" key="1">
    <citation type="submission" date="2024-07" db="EMBL/GenBank/DDBJ databases">
        <title>Section-level genome sequencing and comparative genomics of Aspergillus sections Usti and Cavernicolus.</title>
        <authorList>
            <consortium name="Lawrence Berkeley National Laboratory"/>
            <person name="Nybo J.L."/>
            <person name="Vesth T.C."/>
            <person name="Theobald S."/>
            <person name="Frisvad J.C."/>
            <person name="Larsen T.O."/>
            <person name="Kjaerboelling I."/>
            <person name="Rothschild-Mancinelli K."/>
            <person name="Lyhne E.K."/>
            <person name="Kogle M.E."/>
            <person name="Barry K."/>
            <person name="Clum A."/>
            <person name="Na H."/>
            <person name="Ledsgaard L."/>
            <person name="Lin J."/>
            <person name="Lipzen A."/>
            <person name="Kuo A."/>
            <person name="Riley R."/>
            <person name="Mondo S."/>
            <person name="Labutti K."/>
            <person name="Haridas S."/>
            <person name="Pangalinan J."/>
            <person name="Salamov A.A."/>
            <person name="Simmons B.A."/>
            <person name="Magnuson J.K."/>
            <person name="Chen J."/>
            <person name="Drula E."/>
            <person name="Henrissat B."/>
            <person name="Wiebenga A."/>
            <person name="Lubbers R.J."/>
            <person name="Gomes A.C."/>
            <person name="Makela M.R."/>
            <person name="Stajich J."/>
            <person name="Grigoriev I.V."/>
            <person name="Mortensen U.H."/>
            <person name="De Vries R.P."/>
            <person name="Baker S.E."/>
            <person name="Andersen M.R."/>
        </authorList>
    </citation>
    <scope>NUCLEOTIDE SEQUENCE [LARGE SCALE GENOMIC DNA]</scope>
    <source>
        <strain evidence="7 8">CBS 209.92</strain>
    </source>
</reference>
<comment type="cofactor">
    <cofactor evidence="1">
        <name>heme</name>
        <dbReference type="ChEBI" id="CHEBI:30413"/>
    </cofactor>
</comment>
<keyword evidence="4 6" id="KW-0560">Oxidoreductase</keyword>
<proteinExistence type="inferred from homology"/>
<dbReference type="InterPro" id="IPR001128">
    <property type="entry name" value="Cyt_P450"/>
</dbReference>
<keyword evidence="3 6" id="KW-0479">Metal-binding</keyword>
<name>A0ABR4FK80_9EURO</name>
<comment type="similarity">
    <text evidence="2 6">Belongs to the cytochrome P450 family.</text>
</comment>
<accession>A0ABR4FK80</accession>